<comment type="caution">
    <text evidence="2">The sequence shown here is derived from an EMBL/GenBank/DDBJ whole genome shotgun (WGS) entry which is preliminary data.</text>
</comment>
<feature type="transmembrane region" description="Helical" evidence="1">
    <location>
        <begin position="20"/>
        <end position="42"/>
    </location>
</feature>
<keyword evidence="3" id="KW-1185">Reference proteome</keyword>
<organism evidence="2 3">
    <name type="scientific">Suillus placidus</name>
    <dbReference type="NCBI Taxonomy" id="48579"/>
    <lineage>
        <taxon>Eukaryota</taxon>
        <taxon>Fungi</taxon>
        <taxon>Dikarya</taxon>
        <taxon>Basidiomycota</taxon>
        <taxon>Agaricomycotina</taxon>
        <taxon>Agaricomycetes</taxon>
        <taxon>Agaricomycetidae</taxon>
        <taxon>Boletales</taxon>
        <taxon>Suillineae</taxon>
        <taxon>Suillaceae</taxon>
        <taxon>Suillus</taxon>
    </lineage>
</organism>
<sequence>MTLVSNDPSWWPFIDSERICSYIIVASSAGVMYDWVSTALTFGREIELVWVRYLGILYAVFWVYLLIHAAFPSSDRQLTANVPTISGTDIGCLIMFVGMIWMSLVVYLILGVIVIARLNAMYQRSRKVLIILIAIFLAVYIAIGALAAIGERHSSGEELILSGTYQCTVGEGGGLLLFTTTWIIGIVWEAVTLCFAVWIAVKHFRELRRYSAGGIIRDCFAVLMKTHAVYFVSSAAVFCFKFQFYYLYPKIVPDPYSLEDQFYYSISQNLLLVQSFVLGPRLILDVREYHATLVADSDAETGMTSVTFQERVHGSTSGSV</sequence>
<dbReference type="Proteomes" id="UP000714275">
    <property type="component" value="Unassembled WGS sequence"/>
</dbReference>
<dbReference type="EMBL" id="JABBWD010000035">
    <property type="protein sequence ID" value="KAG1775185.1"/>
    <property type="molecule type" value="Genomic_DNA"/>
</dbReference>
<dbReference type="AlphaFoldDB" id="A0A9P7D011"/>
<feature type="transmembrane region" description="Helical" evidence="1">
    <location>
        <begin position="182"/>
        <end position="201"/>
    </location>
</feature>
<evidence type="ECO:0000313" key="3">
    <source>
        <dbReference type="Proteomes" id="UP000714275"/>
    </source>
</evidence>
<name>A0A9P7D011_9AGAM</name>
<keyword evidence="1" id="KW-0812">Transmembrane</keyword>
<reference evidence="2" key="1">
    <citation type="journal article" date="2020" name="New Phytol.">
        <title>Comparative genomics reveals dynamic genome evolution in host specialist ectomycorrhizal fungi.</title>
        <authorList>
            <person name="Lofgren L.A."/>
            <person name="Nguyen N.H."/>
            <person name="Vilgalys R."/>
            <person name="Ruytinx J."/>
            <person name="Liao H.L."/>
            <person name="Branco S."/>
            <person name="Kuo A."/>
            <person name="LaButti K."/>
            <person name="Lipzen A."/>
            <person name="Andreopoulos W."/>
            <person name="Pangilinan J."/>
            <person name="Riley R."/>
            <person name="Hundley H."/>
            <person name="Na H."/>
            <person name="Barry K."/>
            <person name="Grigoriev I.V."/>
            <person name="Stajich J.E."/>
            <person name="Kennedy P.G."/>
        </authorList>
    </citation>
    <scope>NUCLEOTIDE SEQUENCE</scope>
    <source>
        <strain evidence="2">DOB743</strain>
    </source>
</reference>
<dbReference type="OrthoDB" id="10331694at2759"/>
<feature type="transmembrane region" description="Helical" evidence="1">
    <location>
        <begin position="222"/>
        <end position="246"/>
    </location>
</feature>
<feature type="transmembrane region" description="Helical" evidence="1">
    <location>
        <begin position="128"/>
        <end position="149"/>
    </location>
</feature>
<feature type="transmembrane region" description="Helical" evidence="1">
    <location>
        <begin position="93"/>
        <end position="116"/>
    </location>
</feature>
<accession>A0A9P7D011</accession>
<proteinExistence type="predicted"/>
<gene>
    <name evidence="2" type="ORF">EV702DRAFT_1236040</name>
</gene>
<evidence type="ECO:0000313" key="2">
    <source>
        <dbReference type="EMBL" id="KAG1775185.1"/>
    </source>
</evidence>
<protein>
    <submittedName>
        <fullName evidence="2">Uncharacterized protein</fullName>
    </submittedName>
</protein>
<keyword evidence="1" id="KW-1133">Transmembrane helix</keyword>
<keyword evidence="1" id="KW-0472">Membrane</keyword>
<feature type="transmembrane region" description="Helical" evidence="1">
    <location>
        <begin position="266"/>
        <end position="284"/>
    </location>
</feature>
<evidence type="ECO:0000256" key="1">
    <source>
        <dbReference type="SAM" id="Phobius"/>
    </source>
</evidence>
<feature type="transmembrane region" description="Helical" evidence="1">
    <location>
        <begin position="54"/>
        <end position="73"/>
    </location>
</feature>